<keyword evidence="3" id="KW-1185">Reference proteome</keyword>
<comment type="caution">
    <text evidence="2">The sequence shown here is derived from an EMBL/GenBank/DDBJ whole genome shotgun (WGS) entry which is preliminary data.</text>
</comment>
<reference evidence="3" key="1">
    <citation type="journal article" date="2019" name="Int. J. Syst. Evol. Microbiol.">
        <title>The Global Catalogue of Microorganisms (GCM) 10K type strain sequencing project: providing services to taxonomists for standard genome sequencing and annotation.</title>
        <authorList>
            <consortium name="The Broad Institute Genomics Platform"/>
            <consortium name="The Broad Institute Genome Sequencing Center for Infectious Disease"/>
            <person name="Wu L."/>
            <person name="Ma J."/>
        </authorList>
    </citation>
    <scope>NUCLEOTIDE SEQUENCE [LARGE SCALE GENOMIC DNA]</scope>
    <source>
        <strain evidence="3">CGMCC 1.16275</strain>
    </source>
</reference>
<dbReference type="RefSeq" id="WP_377358666.1">
    <property type="nucleotide sequence ID" value="NZ_JBHTCM010000010.1"/>
</dbReference>
<sequence>MSHADPYSTRRREALHNAVLIAWISYAVGLLTSWVTGPIGFIIAVVKRGDAIGTIYESHFAALIRSGIIVFIGYAVGWVLTPVLIGFPILILTFVYNLYVVVRGLLRLSERRPYD</sequence>
<dbReference type="EMBL" id="JBHTCM010000010">
    <property type="protein sequence ID" value="MFC7333531.1"/>
    <property type="molecule type" value="Genomic_DNA"/>
</dbReference>
<organism evidence="2 3">
    <name type="scientific">Rhodocista pekingensis</name>
    <dbReference type="NCBI Taxonomy" id="201185"/>
    <lineage>
        <taxon>Bacteria</taxon>
        <taxon>Pseudomonadati</taxon>
        <taxon>Pseudomonadota</taxon>
        <taxon>Alphaproteobacteria</taxon>
        <taxon>Rhodospirillales</taxon>
        <taxon>Azospirillaceae</taxon>
        <taxon>Rhodocista</taxon>
    </lineage>
</organism>
<keyword evidence="1" id="KW-0812">Transmembrane</keyword>
<evidence type="ECO:0000313" key="2">
    <source>
        <dbReference type="EMBL" id="MFC7333531.1"/>
    </source>
</evidence>
<feature type="transmembrane region" description="Helical" evidence="1">
    <location>
        <begin position="20"/>
        <end position="46"/>
    </location>
</feature>
<name>A0ABW2KWK5_9PROT</name>
<proteinExistence type="predicted"/>
<accession>A0ABW2KWK5</accession>
<feature type="transmembrane region" description="Helical" evidence="1">
    <location>
        <begin position="58"/>
        <end position="77"/>
    </location>
</feature>
<keyword evidence="1" id="KW-0472">Membrane</keyword>
<dbReference type="Proteomes" id="UP001596456">
    <property type="component" value="Unassembled WGS sequence"/>
</dbReference>
<evidence type="ECO:0000313" key="3">
    <source>
        <dbReference type="Proteomes" id="UP001596456"/>
    </source>
</evidence>
<gene>
    <name evidence="2" type="ORF">ACFQPS_10195</name>
</gene>
<evidence type="ECO:0000256" key="1">
    <source>
        <dbReference type="SAM" id="Phobius"/>
    </source>
</evidence>
<feature type="transmembrane region" description="Helical" evidence="1">
    <location>
        <begin position="83"/>
        <end position="102"/>
    </location>
</feature>
<protein>
    <submittedName>
        <fullName evidence="2">DUF4870 family protein</fullName>
    </submittedName>
</protein>
<keyword evidence="1" id="KW-1133">Transmembrane helix</keyword>